<organism evidence="1 2">
    <name type="scientific">Pangasianodon gigas</name>
    <name type="common">Mekong giant catfish</name>
    <name type="synonym">Pangasius gigas</name>
    <dbReference type="NCBI Taxonomy" id="30993"/>
    <lineage>
        <taxon>Eukaryota</taxon>
        <taxon>Metazoa</taxon>
        <taxon>Chordata</taxon>
        <taxon>Craniata</taxon>
        <taxon>Vertebrata</taxon>
        <taxon>Euteleostomi</taxon>
        <taxon>Actinopterygii</taxon>
        <taxon>Neopterygii</taxon>
        <taxon>Teleostei</taxon>
        <taxon>Ostariophysi</taxon>
        <taxon>Siluriformes</taxon>
        <taxon>Pangasiidae</taxon>
        <taxon>Pangasianodon</taxon>
    </lineage>
</organism>
<sequence length="96" mass="11267">MWAETTTKKFSSTYSGQHSARLVSSQFSASLYNLDDFELLGKSPRFTVDFKFPSFKRLFLEEEEQEEGRRRRRGRRGRRGRVEVPGNNATMVVVWE</sequence>
<reference evidence="1 2" key="1">
    <citation type="journal article" date="2022" name="bioRxiv">
        <title>An ancient truncated duplication of the anti-Mullerian hormone receptor type 2 gene is a potential conserved master sex determinant in the Pangasiidae catfish family.</title>
        <authorList>
            <person name="Wen M."/>
            <person name="Pan Q."/>
            <person name="Jouanno E."/>
            <person name="Montfort J."/>
            <person name="Zahm M."/>
            <person name="Cabau C."/>
            <person name="Klopp C."/>
            <person name="Iampietro C."/>
            <person name="Roques C."/>
            <person name="Bouchez O."/>
            <person name="Castinel A."/>
            <person name="Donnadieu C."/>
            <person name="Parrinello H."/>
            <person name="Poncet C."/>
            <person name="Belmonte E."/>
            <person name="Gautier V."/>
            <person name="Avarre J.-C."/>
            <person name="Dugue R."/>
            <person name="Gustiano R."/>
            <person name="Ha T.T.T."/>
            <person name="Campet M."/>
            <person name="Sriphairoj K."/>
            <person name="Ribolli J."/>
            <person name="de Almeida F.L."/>
            <person name="Desvignes T."/>
            <person name="Postlethwait J.H."/>
            <person name="Bucao C.F."/>
            <person name="Robinson-Rechavi M."/>
            <person name="Bobe J."/>
            <person name="Herpin A."/>
            <person name="Guiguen Y."/>
        </authorList>
    </citation>
    <scope>NUCLEOTIDE SEQUENCE [LARGE SCALE GENOMIC DNA]</scope>
    <source>
        <strain evidence="1">YG-Dec2019</strain>
    </source>
</reference>
<dbReference type="Proteomes" id="UP000829447">
    <property type="component" value="Linkage Group LG30"/>
</dbReference>
<keyword evidence="2" id="KW-1185">Reference proteome</keyword>
<protein>
    <submittedName>
        <fullName evidence="1">Uncharacterized protein</fullName>
    </submittedName>
</protein>
<gene>
    <name evidence="1" type="ORF">PGIGA_G00196050</name>
</gene>
<accession>A0ACC5XX50</accession>
<proteinExistence type="predicted"/>
<dbReference type="EMBL" id="CM040483">
    <property type="protein sequence ID" value="MCI4395789.1"/>
    <property type="molecule type" value="Genomic_DNA"/>
</dbReference>
<name>A0ACC5XX50_PANGG</name>
<evidence type="ECO:0000313" key="2">
    <source>
        <dbReference type="Proteomes" id="UP000829447"/>
    </source>
</evidence>
<comment type="caution">
    <text evidence="1">The sequence shown here is derived from an EMBL/GenBank/DDBJ whole genome shotgun (WGS) entry which is preliminary data.</text>
</comment>
<evidence type="ECO:0000313" key="1">
    <source>
        <dbReference type="EMBL" id="MCI4395789.1"/>
    </source>
</evidence>